<feature type="region of interest" description="Disordered" evidence="1">
    <location>
        <begin position="1"/>
        <end position="36"/>
    </location>
</feature>
<protein>
    <submittedName>
        <fullName evidence="2">Uu.00g126130.m01.CDS01</fullName>
    </submittedName>
</protein>
<sequence length="424" mass="45610">MSPRLSATVGRNRRSGSSATLSSATSSATNSSLPSTLIYTPGTSRISSNTNQLAPVPASLGPQPVTSLSVTSWRTPCPVIGQFAAADKGIVAASSDGLICFKRTEPQSFPSTPAAILDNSSVSGLAIFSDRQGKFVNVYCVSRGILHSFYRPEQDDTSHSFSVDPAPPLQNHMVSGTPAVAKAYTSHRESDHWCLIVPCQSGGLLYTWTKSRSSQVSSYGHTNRVPHQAWDPVEHVANDLGIISAVSVIETYTERVIYRGGKDTAFVAVLIASGRLHTIEGPSVEESTGNIYGPSRKTKWQVKTSTRIHHPGEVTGNPKLISNAKRQLDVLVPSAEGGIFYFVRTPSSLNEWHMIGRIQFPRSMPLATCLSFARESGRPDYDVVKLRAFVQSGGQLFQILTNEGGAPWLGSSLKPILGPGPFLD</sequence>
<gene>
    <name evidence="2" type="ORF">KHLLAP_LOCUS5687</name>
</gene>
<name>A0AAI8YHR6_9PEZI</name>
<evidence type="ECO:0000313" key="2">
    <source>
        <dbReference type="EMBL" id="CAJ2505219.1"/>
    </source>
</evidence>
<dbReference type="EMBL" id="CAUWAG010000007">
    <property type="protein sequence ID" value="CAJ2505219.1"/>
    <property type="molecule type" value="Genomic_DNA"/>
</dbReference>
<organism evidence="2 3">
    <name type="scientific">Anthostomella pinea</name>
    <dbReference type="NCBI Taxonomy" id="933095"/>
    <lineage>
        <taxon>Eukaryota</taxon>
        <taxon>Fungi</taxon>
        <taxon>Dikarya</taxon>
        <taxon>Ascomycota</taxon>
        <taxon>Pezizomycotina</taxon>
        <taxon>Sordariomycetes</taxon>
        <taxon>Xylariomycetidae</taxon>
        <taxon>Xylariales</taxon>
        <taxon>Xylariaceae</taxon>
        <taxon>Anthostomella</taxon>
    </lineage>
</organism>
<evidence type="ECO:0000256" key="1">
    <source>
        <dbReference type="SAM" id="MobiDB-lite"/>
    </source>
</evidence>
<keyword evidence="3" id="KW-1185">Reference proteome</keyword>
<reference evidence="2" key="1">
    <citation type="submission" date="2023-10" db="EMBL/GenBank/DDBJ databases">
        <authorList>
            <person name="Hackl T."/>
        </authorList>
    </citation>
    <scope>NUCLEOTIDE SEQUENCE</scope>
</reference>
<dbReference type="AlphaFoldDB" id="A0AAI8YHR6"/>
<feature type="compositionally biased region" description="Low complexity" evidence="1">
    <location>
        <begin position="15"/>
        <end position="36"/>
    </location>
</feature>
<comment type="caution">
    <text evidence="2">The sequence shown here is derived from an EMBL/GenBank/DDBJ whole genome shotgun (WGS) entry which is preliminary data.</text>
</comment>
<dbReference type="Proteomes" id="UP001295740">
    <property type="component" value="Unassembled WGS sequence"/>
</dbReference>
<accession>A0AAI8YHR6</accession>
<proteinExistence type="predicted"/>
<evidence type="ECO:0000313" key="3">
    <source>
        <dbReference type="Proteomes" id="UP001295740"/>
    </source>
</evidence>